<accession>A0A1G8BJS3</accession>
<reference evidence="3" key="1">
    <citation type="submission" date="2016-10" db="EMBL/GenBank/DDBJ databases">
        <authorList>
            <person name="Varghese N."/>
            <person name="Submissions S."/>
        </authorList>
    </citation>
    <scope>NUCLEOTIDE SEQUENCE [LARGE SCALE GENOMIC DNA]</scope>
    <source>
        <strain evidence="3">CGMCC 4.3506</strain>
    </source>
</reference>
<evidence type="ECO:0000313" key="3">
    <source>
        <dbReference type="Proteomes" id="UP000199623"/>
    </source>
</evidence>
<protein>
    <submittedName>
        <fullName evidence="2">Phosphopantetheine attachment site</fullName>
    </submittedName>
</protein>
<dbReference type="InterPro" id="IPR009081">
    <property type="entry name" value="PP-bd_ACP"/>
</dbReference>
<dbReference type="EMBL" id="FNCC01000019">
    <property type="protein sequence ID" value="SDH33411.1"/>
    <property type="molecule type" value="Genomic_DNA"/>
</dbReference>
<dbReference type="SUPFAM" id="SSF47336">
    <property type="entry name" value="ACP-like"/>
    <property type="match status" value="1"/>
</dbReference>
<dbReference type="Proteomes" id="UP000199623">
    <property type="component" value="Unassembled WGS sequence"/>
</dbReference>
<dbReference type="AlphaFoldDB" id="A0A1G8BJS3"/>
<sequence length="90" mass="9736">MTEENYTSVLLAFVAREFLADSGDQALTATTPLIESGILDSLRIAVLMAFIRDELAVQVPLDKIDAKNFADIRTIAAMLHAESVVEAGRA</sequence>
<evidence type="ECO:0000313" key="2">
    <source>
        <dbReference type="EMBL" id="SDH33411.1"/>
    </source>
</evidence>
<feature type="domain" description="Carrier" evidence="1">
    <location>
        <begin position="24"/>
        <end position="73"/>
    </location>
</feature>
<name>A0A1G8BJS3_9PSEU</name>
<dbReference type="Gene3D" id="1.10.1200.10">
    <property type="entry name" value="ACP-like"/>
    <property type="match status" value="1"/>
</dbReference>
<dbReference type="InterPro" id="IPR036736">
    <property type="entry name" value="ACP-like_sf"/>
</dbReference>
<dbReference type="OrthoDB" id="5383272at2"/>
<organism evidence="2 3">
    <name type="scientific">Lentzea fradiae</name>
    <dbReference type="NCBI Taxonomy" id="200378"/>
    <lineage>
        <taxon>Bacteria</taxon>
        <taxon>Bacillati</taxon>
        <taxon>Actinomycetota</taxon>
        <taxon>Actinomycetes</taxon>
        <taxon>Pseudonocardiales</taxon>
        <taxon>Pseudonocardiaceae</taxon>
        <taxon>Lentzea</taxon>
    </lineage>
</organism>
<dbReference type="Pfam" id="PF00550">
    <property type="entry name" value="PP-binding"/>
    <property type="match status" value="1"/>
</dbReference>
<dbReference type="RefSeq" id="WP_090058531.1">
    <property type="nucleotide sequence ID" value="NZ_FNCC01000019.1"/>
</dbReference>
<keyword evidence="3" id="KW-1185">Reference proteome</keyword>
<proteinExistence type="predicted"/>
<evidence type="ECO:0000259" key="1">
    <source>
        <dbReference type="Pfam" id="PF00550"/>
    </source>
</evidence>
<dbReference type="STRING" id="200378.SAMN05216553_119101"/>
<gene>
    <name evidence="2" type="ORF">SAMN05216553_119101</name>
</gene>